<gene>
    <name evidence="8" type="ORF">KHLLAP_LOCUS6347</name>
</gene>
<keyword evidence="3" id="KW-0285">Flavoprotein</keyword>
<keyword evidence="9" id="KW-1185">Reference proteome</keyword>
<evidence type="ECO:0000256" key="6">
    <source>
        <dbReference type="ARBA" id="ARBA00023033"/>
    </source>
</evidence>
<dbReference type="InterPro" id="IPR002938">
    <property type="entry name" value="FAD-bd"/>
</dbReference>
<protein>
    <submittedName>
        <fullName evidence="8">Uu.00g000090.m01.CDS01</fullName>
    </submittedName>
</protein>
<dbReference type="GO" id="GO:0071949">
    <property type="term" value="F:FAD binding"/>
    <property type="evidence" value="ECO:0007669"/>
    <property type="project" value="InterPro"/>
</dbReference>
<evidence type="ECO:0000256" key="2">
    <source>
        <dbReference type="ARBA" id="ARBA00005179"/>
    </source>
</evidence>
<dbReference type="PANTHER" id="PTHR47178:SF5">
    <property type="entry name" value="FAD-BINDING DOMAIN-CONTAINING PROTEIN"/>
    <property type="match status" value="1"/>
</dbReference>
<evidence type="ECO:0000259" key="7">
    <source>
        <dbReference type="Pfam" id="PF01494"/>
    </source>
</evidence>
<evidence type="ECO:0000313" key="9">
    <source>
        <dbReference type="Proteomes" id="UP001295740"/>
    </source>
</evidence>
<keyword evidence="6" id="KW-0503">Monooxygenase</keyword>
<comment type="caution">
    <text evidence="8">The sequence shown here is derived from an EMBL/GenBank/DDBJ whole genome shotgun (WGS) entry which is preliminary data.</text>
</comment>
<dbReference type="Gene3D" id="3.50.50.60">
    <property type="entry name" value="FAD/NAD(P)-binding domain"/>
    <property type="match status" value="1"/>
</dbReference>
<keyword evidence="4" id="KW-0274">FAD</keyword>
<evidence type="ECO:0000256" key="1">
    <source>
        <dbReference type="ARBA" id="ARBA00001974"/>
    </source>
</evidence>
<feature type="domain" description="FAD-binding" evidence="7">
    <location>
        <begin position="2"/>
        <end position="178"/>
    </location>
</feature>
<keyword evidence="5" id="KW-0560">Oxidoreductase</keyword>
<dbReference type="EMBL" id="CAUWAG010000008">
    <property type="protein sequence ID" value="CAJ2505879.1"/>
    <property type="molecule type" value="Genomic_DNA"/>
</dbReference>
<dbReference type="PANTHER" id="PTHR47178">
    <property type="entry name" value="MONOOXYGENASE, FAD-BINDING"/>
    <property type="match status" value="1"/>
</dbReference>
<evidence type="ECO:0000313" key="8">
    <source>
        <dbReference type="EMBL" id="CAJ2505879.1"/>
    </source>
</evidence>
<evidence type="ECO:0000256" key="3">
    <source>
        <dbReference type="ARBA" id="ARBA00022630"/>
    </source>
</evidence>
<sequence length="407" mass="43923">METPILIIGAGVAGLALAQGLFKHDIPFRIFERDGSFHARTQGYRVRISEDGIEAMRCNLPRERFDTLESSCAKVTSASNAPSILDASTAQAGAPLFKPGQKPPSMQQTNTKPWSVDRSVLREVLTTDLSPFLEFGKGFQSFCEDGDGVRVTFTDGSTARGSLLVGADGTWSPVRQQLFPSYQLADSEGRLIYGKTPMAKELIEQFSPVAMSGLTLLRGPQDSCLLEPMRFNHADVSLPTPEDYVYWVLFARKEQWMSDDKLIRLGPEDIVALSRNLTKAWHGSLRPLFHQHGTIASVSRVLTSRPSALPTAAAPSGVHTAARATLIGDAAHPMPPTAALGATTALRDTAALVRHLLESINGQTGPAALRAYETEMNGYARAAVASSLPGGKAMFGMKDFDQLPVAV</sequence>
<feature type="domain" description="FAD-binding" evidence="7">
    <location>
        <begin position="323"/>
        <end position="385"/>
    </location>
</feature>
<dbReference type="GO" id="GO:0004497">
    <property type="term" value="F:monooxygenase activity"/>
    <property type="evidence" value="ECO:0007669"/>
    <property type="project" value="UniProtKB-KW"/>
</dbReference>
<comment type="cofactor">
    <cofactor evidence="1">
        <name>FAD</name>
        <dbReference type="ChEBI" id="CHEBI:57692"/>
    </cofactor>
</comment>
<evidence type="ECO:0000256" key="4">
    <source>
        <dbReference type="ARBA" id="ARBA00022827"/>
    </source>
</evidence>
<dbReference type="Proteomes" id="UP001295740">
    <property type="component" value="Unassembled WGS sequence"/>
</dbReference>
<proteinExistence type="predicted"/>
<accession>A0AAI8YID4</accession>
<dbReference type="Pfam" id="PF01494">
    <property type="entry name" value="FAD_binding_3"/>
    <property type="match status" value="2"/>
</dbReference>
<dbReference type="AlphaFoldDB" id="A0AAI8YID4"/>
<comment type="pathway">
    <text evidence="2">Secondary metabolite biosynthesis.</text>
</comment>
<dbReference type="PRINTS" id="PR00420">
    <property type="entry name" value="RNGMNOXGNASE"/>
</dbReference>
<evidence type="ECO:0000256" key="5">
    <source>
        <dbReference type="ARBA" id="ARBA00023002"/>
    </source>
</evidence>
<name>A0AAI8YID4_9PEZI</name>
<reference evidence="8" key="1">
    <citation type="submission" date="2023-10" db="EMBL/GenBank/DDBJ databases">
        <authorList>
            <person name="Hackl T."/>
        </authorList>
    </citation>
    <scope>NUCLEOTIDE SEQUENCE</scope>
</reference>
<dbReference type="SUPFAM" id="SSF51905">
    <property type="entry name" value="FAD/NAD(P)-binding domain"/>
    <property type="match status" value="1"/>
</dbReference>
<organism evidence="8 9">
    <name type="scientific">Anthostomella pinea</name>
    <dbReference type="NCBI Taxonomy" id="933095"/>
    <lineage>
        <taxon>Eukaryota</taxon>
        <taxon>Fungi</taxon>
        <taxon>Dikarya</taxon>
        <taxon>Ascomycota</taxon>
        <taxon>Pezizomycotina</taxon>
        <taxon>Sordariomycetes</taxon>
        <taxon>Xylariomycetidae</taxon>
        <taxon>Xylariales</taxon>
        <taxon>Xylariaceae</taxon>
        <taxon>Anthostomella</taxon>
    </lineage>
</organism>
<dbReference type="InterPro" id="IPR036188">
    <property type="entry name" value="FAD/NAD-bd_sf"/>
</dbReference>